<proteinExistence type="predicted"/>
<dbReference type="EMBL" id="KI392062">
    <property type="protein sequence ID" value="ERN19929.1"/>
    <property type="molecule type" value="Genomic_DNA"/>
</dbReference>
<dbReference type="Gramene" id="ERN19929">
    <property type="protein sequence ID" value="ERN19929"/>
    <property type="gene ID" value="AMTR_s00071p00099180"/>
</dbReference>
<evidence type="ECO:0000313" key="1">
    <source>
        <dbReference type="EMBL" id="ERN19929.1"/>
    </source>
</evidence>
<dbReference type="Proteomes" id="UP000017836">
    <property type="component" value="Unassembled WGS sequence"/>
</dbReference>
<gene>
    <name evidence="1" type="ORF">AMTR_s00071p00099180</name>
</gene>
<evidence type="ECO:0000313" key="2">
    <source>
        <dbReference type="Proteomes" id="UP000017836"/>
    </source>
</evidence>
<organism evidence="1 2">
    <name type="scientific">Amborella trichopoda</name>
    <dbReference type="NCBI Taxonomy" id="13333"/>
    <lineage>
        <taxon>Eukaryota</taxon>
        <taxon>Viridiplantae</taxon>
        <taxon>Streptophyta</taxon>
        <taxon>Embryophyta</taxon>
        <taxon>Tracheophyta</taxon>
        <taxon>Spermatophyta</taxon>
        <taxon>Magnoliopsida</taxon>
        <taxon>Amborellales</taxon>
        <taxon>Amborellaceae</taxon>
        <taxon>Amborella</taxon>
    </lineage>
</organism>
<dbReference type="AlphaFoldDB" id="U5DBM3"/>
<protein>
    <submittedName>
        <fullName evidence="1">Uncharacterized protein</fullName>
    </submittedName>
</protein>
<keyword evidence="2" id="KW-1185">Reference proteome</keyword>
<reference evidence="2" key="1">
    <citation type="journal article" date="2013" name="Science">
        <title>The Amborella genome and the evolution of flowering plants.</title>
        <authorList>
            <consortium name="Amborella Genome Project"/>
        </authorList>
    </citation>
    <scope>NUCLEOTIDE SEQUENCE [LARGE SCALE GENOMIC DNA]</scope>
</reference>
<name>U5DBM3_AMBTC</name>
<sequence length="83" mass="9378">MDGTKRAPQGTRLLNSFLKKRRKIMLPCCCLDAAFGIDATKGKERKGKERNRKLLLRCTGLASRLTNEYLEAAVALKGHLERF</sequence>
<accession>U5DBM3</accession>
<dbReference type="HOGENOM" id="CLU_2545673_0_0_1"/>